<accession>A0A6J5LF81</accession>
<dbReference type="CDD" id="cd10444">
    <property type="entry name" value="GIY-YIG_SegABCDEFG"/>
    <property type="match status" value="1"/>
</dbReference>
<dbReference type="InterPro" id="IPR045566">
    <property type="entry name" value="SegE-like_GIY-YIG"/>
</dbReference>
<dbReference type="Gene3D" id="3.40.1440.10">
    <property type="entry name" value="GIY-YIG endonuclease"/>
    <property type="match status" value="1"/>
</dbReference>
<sequence length="136" mass="16408">MSYENPWTYEGNLVDEELVYNHVGFVYNITNMTTGRRYIGKKLFTKAKTRQVKGKKKRTRVASDWMDYYGSNKELQADVEQLGIYNFKREILRLCKTKGECNYWEARYQFDYRVLESNDYYNSWIMVKVHKAHLPM</sequence>
<evidence type="ECO:0000313" key="2">
    <source>
        <dbReference type="EMBL" id="CAB4131600.1"/>
    </source>
</evidence>
<gene>
    <name evidence="2" type="ORF">UFOVP132_167</name>
</gene>
<dbReference type="EMBL" id="LR796247">
    <property type="protein sequence ID" value="CAB4131600.1"/>
    <property type="molecule type" value="Genomic_DNA"/>
</dbReference>
<proteinExistence type="predicted"/>
<reference evidence="2" key="1">
    <citation type="submission" date="2020-04" db="EMBL/GenBank/DDBJ databases">
        <authorList>
            <person name="Chiriac C."/>
            <person name="Salcher M."/>
            <person name="Ghai R."/>
            <person name="Kavagutti S V."/>
        </authorList>
    </citation>
    <scope>NUCLEOTIDE SEQUENCE</scope>
</reference>
<protein>
    <submittedName>
        <fullName evidence="2">GIY-YIG_SegABCDEFG domain containing protein</fullName>
    </submittedName>
</protein>
<evidence type="ECO:0000259" key="1">
    <source>
        <dbReference type="Pfam" id="PF19835"/>
    </source>
</evidence>
<name>A0A6J5LF81_9CAUD</name>
<dbReference type="Pfam" id="PF19835">
    <property type="entry name" value="SegE_GIY-YIG"/>
    <property type="match status" value="1"/>
</dbReference>
<feature type="domain" description="Putative endonuclease SegE-like GIY-YIG" evidence="1">
    <location>
        <begin position="7"/>
        <end position="125"/>
    </location>
</feature>
<dbReference type="InterPro" id="IPR035901">
    <property type="entry name" value="GIY-YIG_endonuc_sf"/>
</dbReference>
<organism evidence="2">
    <name type="scientific">uncultured Caudovirales phage</name>
    <dbReference type="NCBI Taxonomy" id="2100421"/>
    <lineage>
        <taxon>Viruses</taxon>
        <taxon>Duplodnaviria</taxon>
        <taxon>Heunggongvirae</taxon>
        <taxon>Uroviricota</taxon>
        <taxon>Caudoviricetes</taxon>
        <taxon>Peduoviridae</taxon>
        <taxon>Maltschvirus</taxon>
        <taxon>Maltschvirus maltsch</taxon>
    </lineage>
</organism>